<protein>
    <recommendedName>
        <fullName evidence="1">non-specific serine/threonine protein kinase</fullName>
        <ecNumber evidence="1">2.7.11.1</ecNumber>
    </recommendedName>
</protein>
<dbReference type="HOGENOM" id="CLU_010228_1_2_1"/>
<dbReference type="FunFam" id="3.30.200.20:FF:000306">
    <property type="entry name" value="IKS protein kinase"/>
    <property type="match status" value="1"/>
</dbReference>
<proteinExistence type="inferred from homology"/>
<comment type="caution">
    <text evidence="12">The sequence shown here is derived from an EMBL/GenBank/DDBJ whole genome shotgun (WGS) entry which is preliminary data.</text>
</comment>
<evidence type="ECO:0000256" key="5">
    <source>
        <dbReference type="ARBA" id="ARBA00022777"/>
    </source>
</evidence>
<dbReference type="InterPro" id="IPR008271">
    <property type="entry name" value="Ser/Thr_kinase_AS"/>
</dbReference>
<dbReference type="SUPFAM" id="SSF56112">
    <property type="entry name" value="Protein kinase-like (PK-like)"/>
    <property type="match status" value="1"/>
</dbReference>
<dbReference type="InterPro" id="IPR000719">
    <property type="entry name" value="Prot_kinase_dom"/>
</dbReference>
<dbReference type="PROSITE" id="PS00108">
    <property type="entry name" value="PROTEIN_KINASE_ST"/>
    <property type="match status" value="1"/>
</dbReference>
<dbReference type="GO" id="GO:0005634">
    <property type="term" value="C:nucleus"/>
    <property type="evidence" value="ECO:0007669"/>
    <property type="project" value="TreeGrafter"/>
</dbReference>
<feature type="compositionally biased region" description="Low complexity" evidence="10">
    <location>
        <begin position="399"/>
        <end position="409"/>
    </location>
</feature>
<sequence length="754" mass="82459">MGSIHPPSPLSRASELGWVTSRIIDSDSSPSSSIISGASSSRDLVPAPRPSDLQIILRTRDQTAYYDPSSNELSLQKRHPSRQYDASEGSEPGSGEAPLVPHRSQSLLKRFTRSLTPATATRGRNKAGEGVQVVCPTCARPWSIPHDDDEEEGGGFGHRFEEEAQDATAGYEGDSPSFMAPNYFRLLAQANTTPHSNSPSRPSTPQQRFSPVSGTSTPLSSTPHPTSDPIPSTSSAQGYYSRFFIELHPLGRGARGQVFLCQHILNNNKLGKYAIKKIPVGDHASSLLQSLNEVHLMESLHHPHLIHYQHAWIERCSLGKFQPQVPTLFVLMMAANAGSLADWISARAGEKRDSSPRPTGVETPVDKSGEEKVEKEASPVDRRKIERLKAALRQRRATRQTQPTSSSPPCFSTESEASAGVGVHLLRTEEIYSLIHDIVSGLSFLHNRGILHLDIKPGNVLLHWDEDSLIPRALLSDFGSSLHLHDNWTRTRSGHTGTMEYMSPETIVSDPKTGKLRELSSKADIWSVGMILHLLLFFRLPYGEVADVERLRGEIGRYKGFRRASGAGKKGGRGDQVLLGLLERMLDVDPSRRPSCEEILGVLHQAKQGRGEGRGKGGRTSFRAQAYGVKQSGGEGVSLALYRPAALPPLPRDRHTSPIGIAPETLIRGLVTKERKAIAVALVRCLSPTLISFSTAVKGGERKGPVETIANTLIILLALIHLSSSVSPQRRGRASVGCWIAHFTLLSLIWWTSY</sequence>
<evidence type="ECO:0000256" key="1">
    <source>
        <dbReference type="ARBA" id="ARBA00012513"/>
    </source>
</evidence>
<dbReference type="Gene3D" id="3.30.200.20">
    <property type="entry name" value="Phosphorylase Kinase, domain 1"/>
    <property type="match status" value="1"/>
</dbReference>
<feature type="region of interest" description="Disordered" evidence="10">
    <location>
        <begin position="392"/>
        <end position="415"/>
    </location>
</feature>
<evidence type="ECO:0000256" key="3">
    <source>
        <dbReference type="ARBA" id="ARBA00022679"/>
    </source>
</evidence>
<keyword evidence="5 12" id="KW-0418">Kinase</keyword>
<feature type="region of interest" description="Disordered" evidence="10">
    <location>
        <begin position="348"/>
        <end position="380"/>
    </location>
</feature>
<evidence type="ECO:0000256" key="9">
    <source>
        <dbReference type="ARBA" id="ARBA00048679"/>
    </source>
</evidence>
<dbReference type="CDD" id="cd00180">
    <property type="entry name" value="PKc"/>
    <property type="match status" value="1"/>
</dbReference>
<keyword evidence="4" id="KW-0547">Nucleotide-binding</keyword>
<dbReference type="SMART" id="SM00220">
    <property type="entry name" value="S_TKc"/>
    <property type="match status" value="1"/>
</dbReference>
<dbReference type="InterPro" id="IPR011009">
    <property type="entry name" value="Kinase-like_dom_sf"/>
</dbReference>
<dbReference type="STRING" id="1128400.I2FRY5"/>
<dbReference type="GO" id="GO:0005737">
    <property type="term" value="C:cytoplasm"/>
    <property type="evidence" value="ECO:0007669"/>
    <property type="project" value="TreeGrafter"/>
</dbReference>
<evidence type="ECO:0000256" key="7">
    <source>
        <dbReference type="ARBA" id="ARBA00037982"/>
    </source>
</evidence>
<evidence type="ECO:0000259" key="11">
    <source>
        <dbReference type="PROSITE" id="PS50011"/>
    </source>
</evidence>
<feature type="region of interest" description="Disordered" evidence="10">
    <location>
        <begin position="64"/>
        <end position="103"/>
    </location>
</feature>
<dbReference type="InterPro" id="IPR050339">
    <property type="entry name" value="CC_SR_Kinase"/>
</dbReference>
<dbReference type="Proteomes" id="UP000006174">
    <property type="component" value="Unassembled WGS sequence"/>
</dbReference>
<dbReference type="eggNOG" id="KOG0032">
    <property type="taxonomic scope" value="Eukaryota"/>
</dbReference>
<keyword evidence="13" id="KW-1185">Reference proteome</keyword>
<feature type="region of interest" description="Disordered" evidence="10">
    <location>
        <begin position="24"/>
        <end position="49"/>
    </location>
</feature>
<comment type="similarity">
    <text evidence="7">Belongs to the protein kinase superfamily. Ser/Thr protein kinase family. GCN2 subfamily.</text>
</comment>
<name>I2FRY5_USTHO</name>
<dbReference type="EMBL" id="CAGI01000147">
    <property type="protein sequence ID" value="CCF49678.1"/>
    <property type="molecule type" value="Genomic_DNA"/>
</dbReference>
<feature type="domain" description="Protein kinase" evidence="11">
    <location>
        <begin position="244"/>
        <end position="607"/>
    </location>
</feature>
<evidence type="ECO:0000256" key="10">
    <source>
        <dbReference type="SAM" id="MobiDB-lite"/>
    </source>
</evidence>
<evidence type="ECO:0000256" key="6">
    <source>
        <dbReference type="ARBA" id="ARBA00022840"/>
    </source>
</evidence>
<evidence type="ECO:0000256" key="2">
    <source>
        <dbReference type="ARBA" id="ARBA00022527"/>
    </source>
</evidence>
<evidence type="ECO:0000313" key="13">
    <source>
        <dbReference type="Proteomes" id="UP000006174"/>
    </source>
</evidence>
<evidence type="ECO:0000256" key="8">
    <source>
        <dbReference type="ARBA" id="ARBA00047899"/>
    </source>
</evidence>
<dbReference type="PROSITE" id="PS50011">
    <property type="entry name" value="PROTEIN_KINASE_DOM"/>
    <property type="match status" value="1"/>
</dbReference>
<feature type="compositionally biased region" description="Low complexity" evidence="10">
    <location>
        <begin position="210"/>
        <end position="229"/>
    </location>
</feature>
<dbReference type="EC" id="2.7.11.1" evidence="1"/>
<accession>I2FRY5</accession>
<dbReference type="GO" id="GO:0004674">
    <property type="term" value="F:protein serine/threonine kinase activity"/>
    <property type="evidence" value="ECO:0007669"/>
    <property type="project" value="UniProtKB-KW"/>
</dbReference>
<comment type="catalytic activity">
    <reaction evidence="8">
        <text>L-threonyl-[protein] + ATP = O-phospho-L-threonyl-[protein] + ADP + H(+)</text>
        <dbReference type="Rhea" id="RHEA:46608"/>
        <dbReference type="Rhea" id="RHEA-COMP:11060"/>
        <dbReference type="Rhea" id="RHEA-COMP:11605"/>
        <dbReference type="ChEBI" id="CHEBI:15378"/>
        <dbReference type="ChEBI" id="CHEBI:30013"/>
        <dbReference type="ChEBI" id="CHEBI:30616"/>
        <dbReference type="ChEBI" id="CHEBI:61977"/>
        <dbReference type="ChEBI" id="CHEBI:456216"/>
        <dbReference type="EC" id="2.7.11.1"/>
    </reaction>
</comment>
<keyword evidence="2" id="KW-0723">Serine/threonine-protein kinase</keyword>
<reference evidence="12 13" key="1">
    <citation type="journal article" date="2012" name="Plant Cell">
        <title>Genome comparison of barley and maize smut fungi reveals targeted loss of RNA silencing components and species-specific presence of transposable elements.</title>
        <authorList>
            <person name="Laurie J.D."/>
            <person name="Ali S."/>
            <person name="Linning R."/>
            <person name="Mannhaupt G."/>
            <person name="Wong P."/>
            <person name="Gueldener U."/>
            <person name="Muensterkoetter M."/>
            <person name="Moore R."/>
            <person name="Kahmann R."/>
            <person name="Bakkeren G."/>
            <person name="Schirawski J."/>
        </authorList>
    </citation>
    <scope>NUCLEOTIDE SEQUENCE [LARGE SCALE GENOMIC DNA]</scope>
    <source>
        <strain evidence="13">Uh4875-4</strain>
    </source>
</reference>
<evidence type="ECO:0000256" key="4">
    <source>
        <dbReference type="ARBA" id="ARBA00022741"/>
    </source>
</evidence>
<dbReference type="OMA" id="LHVLMMA"/>
<comment type="catalytic activity">
    <reaction evidence="9">
        <text>L-seryl-[protein] + ATP = O-phospho-L-seryl-[protein] + ADP + H(+)</text>
        <dbReference type="Rhea" id="RHEA:17989"/>
        <dbReference type="Rhea" id="RHEA-COMP:9863"/>
        <dbReference type="Rhea" id="RHEA-COMP:11604"/>
        <dbReference type="ChEBI" id="CHEBI:15378"/>
        <dbReference type="ChEBI" id="CHEBI:29999"/>
        <dbReference type="ChEBI" id="CHEBI:30616"/>
        <dbReference type="ChEBI" id="CHEBI:83421"/>
        <dbReference type="ChEBI" id="CHEBI:456216"/>
        <dbReference type="EC" id="2.7.11.1"/>
    </reaction>
</comment>
<evidence type="ECO:0000313" key="12">
    <source>
        <dbReference type="EMBL" id="CCF49678.1"/>
    </source>
</evidence>
<gene>
    <name evidence="12" type="ORF">UHOR_03196</name>
</gene>
<dbReference type="Pfam" id="PF00069">
    <property type="entry name" value="Pkinase"/>
    <property type="match status" value="1"/>
</dbReference>
<dbReference type="Gene3D" id="1.10.510.10">
    <property type="entry name" value="Transferase(Phosphotransferase) domain 1"/>
    <property type="match status" value="1"/>
</dbReference>
<organism evidence="12 13">
    <name type="scientific">Ustilago hordei</name>
    <name type="common">Barley covered smut fungus</name>
    <dbReference type="NCBI Taxonomy" id="120017"/>
    <lineage>
        <taxon>Eukaryota</taxon>
        <taxon>Fungi</taxon>
        <taxon>Dikarya</taxon>
        <taxon>Basidiomycota</taxon>
        <taxon>Ustilaginomycotina</taxon>
        <taxon>Ustilaginomycetes</taxon>
        <taxon>Ustilaginales</taxon>
        <taxon>Ustilaginaceae</taxon>
        <taxon>Ustilago</taxon>
    </lineage>
</organism>
<feature type="compositionally biased region" description="Polar residues" evidence="10">
    <location>
        <begin position="192"/>
        <end position="209"/>
    </location>
</feature>
<feature type="compositionally biased region" description="Low complexity" evidence="10">
    <location>
        <begin position="24"/>
        <end position="43"/>
    </location>
</feature>
<dbReference type="PANTHER" id="PTHR11042">
    <property type="entry name" value="EUKARYOTIC TRANSLATION INITIATION FACTOR 2-ALPHA KINASE EIF2-ALPHA KINASE -RELATED"/>
    <property type="match status" value="1"/>
</dbReference>
<dbReference type="OrthoDB" id="1405469at2759"/>
<keyword evidence="3" id="KW-0808">Transferase</keyword>
<dbReference type="AlphaFoldDB" id="I2FRY5"/>
<keyword evidence="6" id="KW-0067">ATP-binding</keyword>
<feature type="region of interest" description="Disordered" evidence="10">
    <location>
        <begin position="192"/>
        <end position="233"/>
    </location>
</feature>
<feature type="compositionally biased region" description="Basic and acidic residues" evidence="10">
    <location>
        <begin position="364"/>
        <end position="380"/>
    </location>
</feature>
<dbReference type="GO" id="GO:0005524">
    <property type="term" value="F:ATP binding"/>
    <property type="evidence" value="ECO:0007669"/>
    <property type="project" value="UniProtKB-KW"/>
</dbReference>
<dbReference type="PANTHER" id="PTHR11042:SF138">
    <property type="entry name" value="SERINE_THREONINE-PROTEIN KINASE IKS1-RELATED"/>
    <property type="match status" value="1"/>
</dbReference>